<dbReference type="Gene3D" id="3.10.10.10">
    <property type="entry name" value="HIV Type 1 Reverse Transcriptase, subunit A, domain 1"/>
    <property type="match status" value="1"/>
</dbReference>
<sequence length="200" mass="22611">MIPIHKMICELESHGVVSKAHSLFNSPIWPVRKSDGEWRLTVNYRSLNEVTPLLSTAVPDMLELQYELESKAVKWYSTIDVESAFFSIPLAAKCRPQSAFTWRGVQYTWNPLPQRWKHSPTICHRLIWTATGRGTGPEVKNMLYSAAGSNGLCWSLWQKVPGETQGRPLGFWSQSYGESEANNTPTEKEILAACEVRATL</sequence>
<dbReference type="Pfam" id="PF00078">
    <property type="entry name" value="RVT_1"/>
    <property type="match status" value="1"/>
</dbReference>
<protein>
    <recommendedName>
        <fullName evidence="1">Reverse transcriptase domain-containing protein</fullName>
    </recommendedName>
</protein>
<name>A0A8K1DBH6_9PASS</name>
<gene>
    <name evidence="2" type="ORF">HGM15179_019546</name>
</gene>
<evidence type="ECO:0000259" key="1">
    <source>
        <dbReference type="Pfam" id="PF00078"/>
    </source>
</evidence>
<proteinExistence type="predicted"/>
<reference evidence="2" key="1">
    <citation type="submission" date="2019-04" db="EMBL/GenBank/DDBJ databases">
        <title>Genome assembly of Zosterops borbonicus 15179.</title>
        <authorList>
            <person name="Leroy T."/>
            <person name="Anselmetti Y."/>
            <person name="Tilak M.-K."/>
            <person name="Nabholz B."/>
        </authorList>
    </citation>
    <scope>NUCLEOTIDE SEQUENCE</scope>
    <source>
        <strain evidence="2">HGM_15179</strain>
        <tissue evidence="2">Muscle</tissue>
    </source>
</reference>
<evidence type="ECO:0000313" key="2">
    <source>
        <dbReference type="EMBL" id="TRZ07561.1"/>
    </source>
</evidence>
<dbReference type="EMBL" id="SWJQ01001726">
    <property type="protein sequence ID" value="TRZ07561.1"/>
    <property type="molecule type" value="Genomic_DNA"/>
</dbReference>
<dbReference type="SUPFAM" id="SSF56672">
    <property type="entry name" value="DNA/RNA polymerases"/>
    <property type="match status" value="1"/>
</dbReference>
<comment type="caution">
    <text evidence="2">The sequence shown here is derived from an EMBL/GenBank/DDBJ whole genome shotgun (WGS) entry which is preliminary data.</text>
</comment>
<dbReference type="InterPro" id="IPR043502">
    <property type="entry name" value="DNA/RNA_pol_sf"/>
</dbReference>
<organism evidence="2 3">
    <name type="scientific">Zosterops borbonicus</name>
    <dbReference type="NCBI Taxonomy" id="364589"/>
    <lineage>
        <taxon>Eukaryota</taxon>
        <taxon>Metazoa</taxon>
        <taxon>Chordata</taxon>
        <taxon>Craniata</taxon>
        <taxon>Vertebrata</taxon>
        <taxon>Euteleostomi</taxon>
        <taxon>Archelosauria</taxon>
        <taxon>Archosauria</taxon>
        <taxon>Dinosauria</taxon>
        <taxon>Saurischia</taxon>
        <taxon>Theropoda</taxon>
        <taxon>Coelurosauria</taxon>
        <taxon>Aves</taxon>
        <taxon>Neognathae</taxon>
        <taxon>Neoaves</taxon>
        <taxon>Telluraves</taxon>
        <taxon>Australaves</taxon>
        <taxon>Passeriformes</taxon>
        <taxon>Sylvioidea</taxon>
        <taxon>Zosteropidae</taxon>
        <taxon>Zosterops</taxon>
    </lineage>
</organism>
<dbReference type="Proteomes" id="UP000796761">
    <property type="component" value="Unassembled WGS sequence"/>
</dbReference>
<dbReference type="PANTHER" id="PTHR33064:SF29">
    <property type="entry name" value="PEPTIDASE A2 DOMAIN-CONTAINING PROTEIN-RELATED"/>
    <property type="match status" value="1"/>
</dbReference>
<dbReference type="PANTHER" id="PTHR33064">
    <property type="entry name" value="POL PROTEIN"/>
    <property type="match status" value="1"/>
</dbReference>
<dbReference type="AlphaFoldDB" id="A0A8K1DBH6"/>
<dbReference type="OrthoDB" id="9045514at2759"/>
<dbReference type="InterPro" id="IPR000477">
    <property type="entry name" value="RT_dom"/>
</dbReference>
<feature type="domain" description="Reverse transcriptase" evidence="1">
    <location>
        <begin position="31"/>
        <end position="127"/>
    </location>
</feature>
<accession>A0A8K1DBH6</accession>
<dbReference type="InterPro" id="IPR051320">
    <property type="entry name" value="Viral_Replic_Matur_Polypro"/>
</dbReference>
<evidence type="ECO:0000313" key="3">
    <source>
        <dbReference type="Proteomes" id="UP000796761"/>
    </source>
</evidence>
<keyword evidence="3" id="KW-1185">Reference proteome</keyword>